<accession>A0A9W3JSV6</accession>
<evidence type="ECO:0000313" key="2">
    <source>
        <dbReference type="Proteomes" id="UP000005257"/>
    </source>
</evidence>
<dbReference type="Proteomes" id="UP000005257">
    <property type="component" value="Chromosome"/>
</dbReference>
<dbReference type="AlphaFoldDB" id="A0A9W3JSV6"/>
<sequence>MEMTLGFYCIGGDDGVFRCVAKEEYEGKKVPKVGCIFSEALGE</sequence>
<proteinExistence type="predicted"/>
<name>A0A9W3JSV6_BACTU</name>
<gene>
    <name evidence="1" type="ORF">BTF1_24210</name>
</gene>
<evidence type="ECO:0000313" key="1">
    <source>
        <dbReference type="EMBL" id="AFQ29007.1"/>
    </source>
</evidence>
<dbReference type="EMBL" id="CP003763">
    <property type="protein sequence ID" value="AFQ29007.1"/>
    <property type="molecule type" value="Genomic_DNA"/>
</dbReference>
<organism evidence="1 2">
    <name type="scientific">Bacillus thuringiensis HD-789</name>
    <dbReference type="NCBI Taxonomy" id="1217737"/>
    <lineage>
        <taxon>Bacteria</taxon>
        <taxon>Bacillati</taxon>
        <taxon>Bacillota</taxon>
        <taxon>Bacilli</taxon>
        <taxon>Bacillales</taxon>
        <taxon>Bacillaceae</taxon>
        <taxon>Bacillus</taxon>
        <taxon>Bacillus cereus group</taxon>
    </lineage>
</organism>
<dbReference type="KEGG" id="btn:BTF1_24210"/>
<protein>
    <submittedName>
        <fullName evidence="1">Uncharacterized protein</fullName>
    </submittedName>
</protein>
<reference evidence="1 2" key="1">
    <citation type="journal article" date="2013" name="Genome Announc.">
        <title>Complete Genome Sequence of Bacillus thuringiensis Serovar Israelensis Strain HD-789.</title>
        <authorList>
            <person name="Doggett N.A."/>
            <person name="Stubben C.J."/>
            <person name="Chertkov O."/>
            <person name="Bruce D.C."/>
            <person name="Detter J.C."/>
            <person name="Johnson S.L."/>
            <person name="Han C.S."/>
        </authorList>
    </citation>
    <scope>NUCLEOTIDE SEQUENCE [LARGE SCALE GENOMIC DNA]</scope>
    <source>
        <strain evidence="1 2">HD-789</strain>
    </source>
</reference>